<dbReference type="Proteomes" id="UP000332933">
    <property type="component" value="Unassembled WGS sequence"/>
</dbReference>
<dbReference type="EMBL" id="VJMH01000102">
    <property type="protein sequence ID" value="KAF0719003.1"/>
    <property type="molecule type" value="Genomic_DNA"/>
</dbReference>
<reference evidence="2 3" key="1">
    <citation type="submission" date="2019-03" db="EMBL/GenBank/DDBJ databases">
        <authorList>
            <person name="Gaulin E."/>
            <person name="Dumas B."/>
        </authorList>
    </citation>
    <scope>NUCLEOTIDE SEQUENCE [LARGE SCALE GENOMIC DNA]</scope>
    <source>
        <strain evidence="2">CBS 568.67</strain>
    </source>
</reference>
<dbReference type="AlphaFoldDB" id="A0A485KA34"/>
<dbReference type="PANTHER" id="PTHR31827:SF1">
    <property type="entry name" value="EMB|CAB89363.1"/>
    <property type="match status" value="1"/>
</dbReference>
<gene>
    <name evidence="2" type="primary">Aste57867_1346</name>
    <name evidence="1" type="ORF">As57867_001345</name>
    <name evidence="2" type="ORF">ASTE57867_1346</name>
</gene>
<dbReference type="OrthoDB" id="73726at2759"/>
<proteinExistence type="predicted"/>
<dbReference type="PANTHER" id="PTHR31827">
    <property type="entry name" value="EMB|CAB89363.1"/>
    <property type="match status" value="1"/>
</dbReference>
<sequence>MAATSMISPPTAKCFFNECDNDVDDSDWKCHFHKHRSRCLVDACHNQVYARNLCVRHGGKKACSVQGCSANARVGSLCSKHATPATKKVCMVDGCTKQAHARYKCVRHGGGSHCKVAGCTSNSRSNGMCSRHGKQFGSADATPTTIQAETLKAKCLPALVSSFDHLIMHMQPIAFDQTPAFLSTELFDIVAECFHPSSVVECDLMHL</sequence>
<evidence type="ECO:0000313" key="1">
    <source>
        <dbReference type="EMBL" id="KAF0719003.1"/>
    </source>
</evidence>
<evidence type="ECO:0000313" key="2">
    <source>
        <dbReference type="EMBL" id="VFT78565.1"/>
    </source>
</evidence>
<protein>
    <submittedName>
        <fullName evidence="2">Aste57867_1346 protein</fullName>
    </submittedName>
</protein>
<reference evidence="1" key="2">
    <citation type="submission" date="2019-06" db="EMBL/GenBank/DDBJ databases">
        <title>Genomics analysis of Aphanomyces spp. identifies a new class of oomycete effector associated with host adaptation.</title>
        <authorList>
            <person name="Gaulin E."/>
        </authorList>
    </citation>
    <scope>NUCLEOTIDE SEQUENCE</scope>
    <source>
        <strain evidence="1">CBS 578.67</strain>
    </source>
</reference>
<evidence type="ECO:0000313" key="3">
    <source>
        <dbReference type="Proteomes" id="UP000332933"/>
    </source>
</evidence>
<name>A0A485KA34_9STRA</name>
<organism evidence="2 3">
    <name type="scientific">Aphanomyces stellatus</name>
    <dbReference type="NCBI Taxonomy" id="120398"/>
    <lineage>
        <taxon>Eukaryota</taxon>
        <taxon>Sar</taxon>
        <taxon>Stramenopiles</taxon>
        <taxon>Oomycota</taxon>
        <taxon>Saprolegniomycetes</taxon>
        <taxon>Saprolegniales</taxon>
        <taxon>Verrucalvaceae</taxon>
        <taxon>Aphanomyces</taxon>
    </lineage>
</organism>
<dbReference type="EMBL" id="CAADRA010000102">
    <property type="protein sequence ID" value="VFT78565.1"/>
    <property type="molecule type" value="Genomic_DNA"/>
</dbReference>
<accession>A0A485KA34</accession>
<keyword evidence="3" id="KW-1185">Reference proteome</keyword>